<sequence>MINESIKIDLHIHSFKSFYKDGKIVKESTKENLDVLLTKLIEHEIKLFSITDHNRFDSDLYIELKNKINKDEKYKNLNFIPGIEFNLKLEEFDESKAGQINIYFNASSEEEFIHIENIINSDEFFKENKVDFFSKEEIEKLIYKIGFDVILIASQTKGLHFEGNGGKVSALSDHTKDSKKWIQSGYISALEFQKPRVEGILKNNLRDLNNFALITFSDCHEWAVYPKHDSSSKLTQKNFTKIKSLPTFKGLMYAFSSPKTRINRIESSNTNWIREIKLNDKIIKLDRSINVITGNNGSGKTAILSKIINDTNKLKNEYSTIFLNNSLEFNGENSISFKIIKQNEIIDKKFALSNLFENIEHDKDDSEFKHKMETYTNRINNNFRHFLSIKESLNKIYSTEIEFVEKNDHYFIQCSNDLENIEENKYNKIVKNINKIIQGYNGLIEDLTFKADKTSYNLIVKNNENILLILEKYNNLKNELDQKNKIINKIISIFNRINSNNSNKSSSAEQNRKNYETKKQELISEFKKIIKLKSKEIKVEEFPIFSNGISEIKKNGFIFKSIPKYSKNISENDFYSVVFNKEVSNQDELYKLKSNQDFFNSLKKTSNSHGLRADEIFKKNCENFISKQIERSEIILETDNENLIGSTPGQAANAFIKFFLQENISNNDIILIDQPEDNISNLNISLDIIALINSMRDEKQFIIVTHNPIIVTNLDIDNLVFLENNNGQISSKNGCLEYDGEWNIIKIVIDNMEGGLEAVKNRMDIYKYEKN</sequence>
<accession>A0A2K9LU75</accession>
<reference evidence="2 3" key="1">
    <citation type="submission" date="2017-12" db="EMBL/GenBank/DDBJ databases">
        <title>Complete genome sequence of Spiroplasma monobiae MQ-1 (ATCC 33825).</title>
        <authorList>
            <person name="Tsai Y.-M."/>
            <person name="Lo W.-S."/>
            <person name="Wu P.-S."/>
            <person name="Cho S.-T."/>
            <person name="Kuo C.-H."/>
        </authorList>
    </citation>
    <scope>NUCLEOTIDE SEQUENCE [LARGE SCALE GENOMIC DNA]</scope>
    <source>
        <strain evidence="2 3">MQ-1</strain>
    </source>
</reference>
<dbReference type="KEGG" id="smoo:SMONO_v1c03590"/>
<dbReference type="Gene3D" id="3.40.50.300">
    <property type="entry name" value="P-loop containing nucleotide triphosphate hydrolases"/>
    <property type="match status" value="1"/>
</dbReference>
<dbReference type="RefSeq" id="WP_101780669.1">
    <property type="nucleotide sequence ID" value="NZ_CP025543.1"/>
</dbReference>
<evidence type="ECO:0000256" key="1">
    <source>
        <dbReference type="SAM" id="Coils"/>
    </source>
</evidence>
<dbReference type="EMBL" id="CP025543">
    <property type="protein sequence ID" value="AUM62608.1"/>
    <property type="molecule type" value="Genomic_DNA"/>
</dbReference>
<keyword evidence="1" id="KW-0175">Coiled coil</keyword>
<evidence type="ECO:0000313" key="3">
    <source>
        <dbReference type="Proteomes" id="UP000234790"/>
    </source>
</evidence>
<dbReference type="SUPFAM" id="SSF52540">
    <property type="entry name" value="P-loop containing nucleoside triphosphate hydrolases"/>
    <property type="match status" value="1"/>
</dbReference>
<keyword evidence="3" id="KW-1185">Reference proteome</keyword>
<name>A0A2K9LU75_SPISQ</name>
<dbReference type="SUPFAM" id="SSF89550">
    <property type="entry name" value="PHP domain-like"/>
    <property type="match status" value="1"/>
</dbReference>
<organism evidence="2 3">
    <name type="scientific">Spiroplasma monobiae MQ-1</name>
    <dbReference type="NCBI Taxonomy" id="1336748"/>
    <lineage>
        <taxon>Bacteria</taxon>
        <taxon>Bacillati</taxon>
        <taxon>Mycoplasmatota</taxon>
        <taxon>Mollicutes</taxon>
        <taxon>Entomoplasmatales</taxon>
        <taxon>Spiroplasmataceae</taxon>
        <taxon>Spiroplasma</taxon>
    </lineage>
</organism>
<dbReference type="Gene3D" id="3.20.20.140">
    <property type="entry name" value="Metal-dependent hydrolases"/>
    <property type="match status" value="1"/>
</dbReference>
<dbReference type="InterPro" id="IPR027417">
    <property type="entry name" value="P-loop_NTPase"/>
</dbReference>
<dbReference type="Proteomes" id="UP000234790">
    <property type="component" value="Chromosome"/>
</dbReference>
<dbReference type="InterPro" id="IPR016195">
    <property type="entry name" value="Pol/histidinol_Pase-like"/>
</dbReference>
<feature type="coiled-coil region" evidence="1">
    <location>
        <begin position="470"/>
        <end position="525"/>
    </location>
</feature>
<proteinExistence type="predicted"/>
<evidence type="ECO:0008006" key="4">
    <source>
        <dbReference type="Google" id="ProtNLM"/>
    </source>
</evidence>
<dbReference type="AlphaFoldDB" id="A0A2K9LU75"/>
<dbReference type="OrthoDB" id="407961at2"/>
<gene>
    <name evidence="2" type="ORF">SMONO_v1c03590</name>
</gene>
<evidence type="ECO:0000313" key="2">
    <source>
        <dbReference type="EMBL" id="AUM62608.1"/>
    </source>
</evidence>
<protein>
    <recommendedName>
        <fullName evidence="4">Polymerase/histidinol phosphatase N-terminal domain-containing protein</fullName>
    </recommendedName>
</protein>